<feature type="compositionally biased region" description="Polar residues" evidence="1">
    <location>
        <begin position="383"/>
        <end position="399"/>
    </location>
</feature>
<evidence type="ECO:0000313" key="3">
    <source>
        <dbReference type="Proteomes" id="UP001152300"/>
    </source>
</evidence>
<dbReference type="EMBL" id="JAPEIS010000003">
    <property type="protein sequence ID" value="KAJ8068458.1"/>
    <property type="molecule type" value="Genomic_DNA"/>
</dbReference>
<accession>A0A9X0AWJ4</accession>
<feature type="compositionally biased region" description="Basic and acidic residues" evidence="1">
    <location>
        <begin position="415"/>
        <end position="432"/>
    </location>
</feature>
<sequence>MDLLVIALHAITWKLLQLMILKGIDRRNLRQWFVERFIAAEFPEKRFLNKSQKGVVPRHGPEKQVDNFLAYTNVHYLETGLMMIESKRHPEDKEDMTKGRMAALEEQVEGYCRQWLEEYKEIPFLYALTCVSTLMRVWVMQKPSRSRDMKNAKLVGLWEPDKRTWDEYKDTGLDCDAVILRTAFRLIKDNPTGSDYALTTSSDTGTGDERAGGRSRTGTETRDGTESEGRKTDRTDRDMSRNRRTDTAPRSSKHSGKQTEASGRSSTQQSSASRSATRERTNPPSERGESRGGGKTNTTSDRHERERRRSRTRQEPLPSSSPELPYRTLPKPRQSDHRERDVTDSRPRTDLPSRANVGKNPEVGSRGKETATTGSSRKRADTTDSLSTRAPDSSGSDNQRPPPKKSSKTTLRTPADPRKSKPESSSRSERKPGGGSNAY</sequence>
<feature type="compositionally biased region" description="Basic and acidic residues" evidence="1">
    <location>
        <begin position="276"/>
        <end position="292"/>
    </location>
</feature>
<dbReference type="Proteomes" id="UP001152300">
    <property type="component" value="Unassembled WGS sequence"/>
</dbReference>
<comment type="caution">
    <text evidence="2">The sequence shown here is derived from an EMBL/GenBank/DDBJ whole genome shotgun (WGS) entry which is preliminary data.</text>
</comment>
<gene>
    <name evidence="2" type="ORF">OCU04_004013</name>
</gene>
<name>A0A9X0AWJ4_9HELO</name>
<proteinExistence type="predicted"/>
<organism evidence="2 3">
    <name type="scientific">Sclerotinia nivalis</name>
    <dbReference type="NCBI Taxonomy" id="352851"/>
    <lineage>
        <taxon>Eukaryota</taxon>
        <taxon>Fungi</taxon>
        <taxon>Dikarya</taxon>
        <taxon>Ascomycota</taxon>
        <taxon>Pezizomycotina</taxon>
        <taxon>Leotiomycetes</taxon>
        <taxon>Helotiales</taxon>
        <taxon>Sclerotiniaceae</taxon>
        <taxon>Sclerotinia</taxon>
    </lineage>
</organism>
<feature type="region of interest" description="Disordered" evidence="1">
    <location>
        <begin position="190"/>
        <end position="439"/>
    </location>
</feature>
<reference evidence="2" key="1">
    <citation type="submission" date="2022-11" db="EMBL/GenBank/DDBJ databases">
        <title>Genome Resource of Sclerotinia nivalis Strain SnTB1, a Plant Pathogen Isolated from American Ginseng.</title>
        <authorList>
            <person name="Fan S."/>
        </authorList>
    </citation>
    <scope>NUCLEOTIDE SEQUENCE</scope>
    <source>
        <strain evidence="2">SnTB1</strain>
    </source>
</reference>
<feature type="compositionally biased region" description="Polar residues" evidence="1">
    <location>
        <begin position="191"/>
        <end position="205"/>
    </location>
</feature>
<protein>
    <submittedName>
        <fullName evidence="2">Uncharacterized protein</fullName>
    </submittedName>
</protein>
<feature type="compositionally biased region" description="Basic and acidic residues" evidence="1">
    <location>
        <begin position="333"/>
        <end position="351"/>
    </location>
</feature>
<dbReference type="OrthoDB" id="3554797at2759"/>
<evidence type="ECO:0000256" key="1">
    <source>
        <dbReference type="SAM" id="MobiDB-lite"/>
    </source>
</evidence>
<dbReference type="AlphaFoldDB" id="A0A9X0AWJ4"/>
<feature type="compositionally biased region" description="Basic and acidic residues" evidence="1">
    <location>
        <begin position="207"/>
        <end position="247"/>
    </location>
</feature>
<evidence type="ECO:0000313" key="2">
    <source>
        <dbReference type="EMBL" id="KAJ8068458.1"/>
    </source>
</evidence>
<feature type="compositionally biased region" description="Low complexity" evidence="1">
    <location>
        <begin position="315"/>
        <end position="325"/>
    </location>
</feature>
<feature type="compositionally biased region" description="Low complexity" evidence="1">
    <location>
        <begin position="260"/>
        <end position="275"/>
    </location>
</feature>
<keyword evidence="3" id="KW-1185">Reference proteome</keyword>